<evidence type="ECO:0000313" key="2">
    <source>
        <dbReference type="Proteomes" id="UP000183971"/>
    </source>
</evidence>
<protein>
    <recommendedName>
        <fullName evidence="3">MADS-box domain-containing protein</fullName>
    </recommendedName>
</protein>
<dbReference type="AlphaFoldDB" id="A0A1L7VA80"/>
<dbReference type="EMBL" id="FJOF01000003">
    <property type="protein sequence ID" value="CZR37669.1"/>
    <property type="molecule type" value="Genomic_DNA"/>
</dbReference>
<accession>A0A1L7VA80</accession>
<gene>
    <name evidence="1" type="ORF">FPRO_07140</name>
</gene>
<keyword evidence="2" id="KW-1185">Reference proteome</keyword>
<dbReference type="VEuPathDB" id="FungiDB:FPRO_07140"/>
<organism evidence="1 2">
    <name type="scientific">Fusarium proliferatum (strain ET1)</name>
    <name type="common">Orchid endophyte fungus</name>
    <dbReference type="NCBI Taxonomy" id="1227346"/>
    <lineage>
        <taxon>Eukaryota</taxon>
        <taxon>Fungi</taxon>
        <taxon>Dikarya</taxon>
        <taxon>Ascomycota</taxon>
        <taxon>Pezizomycotina</taxon>
        <taxon>Sordariomycetes</taxon>
        <taxon>Hypocreomycetidae</taxon>
        <taxon>Hypocreales</taxon>
        <taxon>Nectriaceae</taxon>
        <taxon>Fusarium</taxon>
        <taxon>Fusarium fujikuroi species complex</taxon>
    </lineage>
</organism>
<proteinExistence type="predicted"/>
<name>A0A1L7VA80_FUSPR</name>
<dbReference type="RefSeq" id="XP_031078262.1">
    <property type="nucleotide sequence ID" value="XM_031227868.1"/>
</dbReference>
<comment type="caution">
    <text evidence="1">The sequence shown here is derived from an EMBL/GenBank/DDBJ whole genome shotgun (WGS) entry which is preliminary data.</text>
</comment>
<evidence type="ECO:0000313" key="1">
    <source>
        <dbReference type="EMBL" id="CZR37669.1"/>
    </source>
</evidence>
<evidence type="ECO:0008006" key="3">
    <source>
        <dbReference type="Google" id="ProtNLM"/>
    </source>
</evidence>
<dbReference type="GeneID" id="42052019"/>
<sequence length="187" mass="21362">MDATNATASSGTRFDSTANERITLLDDLNNRSLFDNAPRRDAKSTTIQGLRNLNPSLPVKATWSKRLMIRETGNRKRETGNRMSGYFTLIQFQHTKLPAPTRRRPTAQQMRRGLIAKRRLTLIRKCEELRKLGARVYLVMETSSRYHVYSSESSDSWPPTADRLEKNYPVPLQYSPECLAPKMSSGL</sequence>
<dbReference type="Proteomes" id="UP000183971">
    <property type="component" value="Unassembled WGS sequence"/>
</dbReference>
<reference evidence="2" key="1">
    <citation type="journal article" date="2016" name="Genome Biol. Evol.">
        <title>Comparative 'omics' of the Fusarium fujikuroi species complex highlights differences in genetic potential and metabolite synthesis.</title>
        <authorList>
            <person name="Niehaus E.-M."/>
            <person name="Muensterkoetter M."/>
            <person name="Proctor R.H."/>
            <person name="Brown D.W."/>
            <person name="Sharon A."/>
            <person name="Idan Y."/>
            <person name="Oren-Young L."/>
            <person name="Sieber C.M."/>
            <person name="Novak O."/>
            <person name="Pencik A."/>
            <person name="Tarkowska D."/>
            <person name="Hromadova K."/>
            <person name="Freeman S."/>
            <person name="Maymon M."/>
            <person name="Elazar M."/>
            <person name="Youssef S.A."/>
            <person name="El-Shabrawy E.S.M."/>
            <person name="Shalaby A.B.A."/>
            <person name="Houterman P."/>
            <person name="Brock N.L."/>
            <person name="Burkhardt I."/>
            <person name="Tsavkelova E.A."/>
            <person name="Dickschat J.S."/>
            <person name="Galuszka P."/>
            <person name="Gueldener U."/>
            <person name="Tudzynski B."/>
        </authorList>
    </citation>
    <scope>NUCLEOTIDE SEQUENCE [LARGE SCALE GENOMIC DNA]</scope>
    <source>
        <strain evidence="2">ET1</strain>
    </source>
</reference>